<evidence type="ECO:0000256" key="5">
    <source>
        <dbReference type="ARBA" id="ARBA00022729"/>
    </source>
</evidence>
<feature type="chain" id="PRO_5025712501" description="Pentraxin family member" evidence="10">
    <location>
        <begin position="20"/>
        <end position="223"/>
    </location>
</feature>
<evidence type="ECO:0000256" key="7">
    <source>
        <dbReference type="ARBA" id="ARBA00023157"/>
    </source>
</evidence>
<dbReference type="Proteomes" id="UP000472273">
    <property type="component" value="Unplaced"/>
</dbReference>
<evidence type="ECO:0000256" key="10">
    <source>
        <dbReference type="RuleBase" id="RU362112"/>
    </source>
</evidence>
<evidence type="ECO:0000313" key="13">
    <source>
        <dbReference type="Proteomes" id="UP000472273"/>
    </source>
</evidence>
<dbReference type="GeneTree" id="ENSGT01100000263515"/>
<feature type="signal peptide" evidence="10">
    <location>
        <begin position="1"/>
        <end position="19"/>
    </location>
</feature>
<dbReference type="GeneID" id="113446662"/>
<dbReference type="PRINTS" id="PR00895">
    <property type="entry name" value="PENTAXIN"/>
</dbReference>
<dbReference type="Gene3D" id="2.60.120.200">
    <property type="match status" value="1"/>
</dbReference>
<reference evidence="12" key="1">
    <citation type="submission" date="2025-08" db="UniProtKB">
        <authorList>
            <consortium name="Ensembl"/>
        </authorList>
    </citation>
    <scope>IDENTIFICATION</scope>
</reference>
<comment type="similarity">
    <text evidence="8 10">Belongs to the pentraxin family.</text>
</comment>
<evidence type="ECO:0000256" key="8">
    <source>
        <dbReference type="ARBA" id="ARBA00038102"/>
    </source>
</evidence>
<dbReference type="FunFam" id="2.60.120.200:FF:000070">
    <property type="entry name" value="Serum amyloid P-component"/>
    <property type="match status" value="1"/>
</dbReference>
<name>A0A670YS52_PSETE</name>
<dbReference type="InterPro" id="IPR013320">
    <property type="entry name" value="ConA-like_dom_sf"/>
</dbReference>
<dbReference type="InterPro" id="IPR051005">
    <property type="entry name" value="Pentraxin_domain"/>
</dbReference>
<proteinExistence type="inferred from homology"/>
<protein>
    <recommendedName>
        <fullName evidence="10">Pentraxin family member</fullName>
    </recommendedName>
</protein>
<keyword evidence="6 10" id="KW-0106">Calcium</keyword>
<sequence>MAALLSFLLILACLSGSFGQEDLQKKAFIFPAASRDAFVRLNVPLQEPLTSLSVCLRHHCPLWRPYSLFSYATRSSDNDFLIFKDRPDVYSISIGGSDVRFKIPKQEIPRWEHICVSWDSKNGLINFWLNGVLLPRLGAKKGHKISHQASIMLGQDQDTFGGGFDINQSFMGDMSEVHMWPQVLTTEDVRLLLKDDAVPNPLASWNSFNYTIQGYVVLTDEVP</sequence>
<evidence type="ECO:0000313" key="12">
    <source>
        <dbReference type="Ensembl" id="ENSPTXP00000014572.1"/>
    </source>
</evidence>
<dbReference type="PANTHER" id="PTHR45869:SF7">
    <property type="entry name" value="C-REACTIVE PROTEIN"/>
    <property type="match status" value="1"/>
</dbReference>
<dbReference type="Ensembl" id="ENSPTXT00000015030.1">
    <property type="protein sequence ID" value="ENSPTXP00000014572.1"/>
    <property type="gene ID" value="ENSPTXG00000010088.1"/>
</dbReference>
<keyword evidence="5 10" id="KW-0732">Signal</keyword>
<dbReference type="GO" id="GO:0005615">
    <property type="term" value="C:extracellular space"/>
    <property type="evidence" value="ECO:0007669"/>
    <property type="project" value="TreeGrafter"/>
</dbReference>
<dbReference type="GO" id="GO:0046872">
    <property type="term" value="F:metal ion binding"/>
    <property type="evidence" value="ECO:0007669"/>
    <property type="project" value="UniProtKB-KW"/>
</dbReference>
<reference evidence="12" key="2">
    <citation type="submission" date="2025-09" db="UniProtKB">
        <authorList>
            <consortium name="Ensembl"/>
        </authorList>
    </citation>
    <scope>IDENTIFICATION</scope>
</reference>
<comment type="subcellular location">
    <subcellularLocation>
        <location evidence="1 10">Secreted</location>
    </subcellularLocation>
</comment>
<dbReference type="GO" id="GO:0001849">
    <property type="term" value="F:complement component C1q complex binding"/>
    <property type="evidence" value="ECO:0007669"/>
    <property type="project" value="TreeGrafter"/>
</dbReference>
<evidence type="ECO:0000259" key="11">
    <source>
        <dbReference type="PROSITE" id="PS51828"/>
    </source>
</evidence>
<dbReference type="GO" id="GO:0045087">
    <property type="term" value="P:innate immune response"/>
    <property type="evidence" value="ECO:0007669"/>
    <property type="project" value="TreeGrafter"/>
</dbReference>
<dbReference type="PROSITE" id="PS00289">
    <property type="entry name" value="PTX_1"/>
    <property type="match status" value="1"/>
</dbReference>
<dbReference type="RefSeq" id="XP_026572193.1">
    <property type="nucleotide sequence ID" value="XM_026716408.1"/>
</dbReference>
<keyword evidence="7" id="KW-1015">Disulfide bond</keyword>
<evidence type="ECO:0000256" key="4">
    <source>
        <dbReference type="ARBA" id="ARBA00022723"/>
    </source>
</evidence>
<dbReference type="Pfam" id="PF00354">
    <property type="entry name" value="Pentaxin"/>
    <property type="match status" value="1"/>
</dbReference>
<evidence type="ECO:0000256" key="3">
    <source>
        <dbReference type="ARBA" id="ARBA00022525"/>
    </source>
</evidence>
<dbReference type="GO" id="GO:0006953">
    <property type="term" value="P:acute-phase response"/>
    <property type="evidence" value="ECO:0007669"/>
    <property type="project" value="UniProtKB-KW"/>
</dbReference>
<dbReference type="OMA" id="DNTNKEM"/>
<evidence type="ECO:0000256" key="6">
    <source>
        <dbReference type="ARBA" id="ARBA00022837"/>
    </source>
</evidence>
<dbReference type="PROSITE" id="PS51828">
    <property type="entry name" value="PTX_2"/>
    <property type="match status" value="1"/>
</dbReference>
<organism evidence="12 13">
    <name type="scientific">Pseudonaja textilis</name>
    <name type="common">Eastern brown snake</name>
    <dbReference type="NCBI Taxonomy" id="8673"/>
    <lineage>
        <taxon>Eukaryota</taxon>
        <taxon>Metazoa</taxon>
        <taxon>Chordata</taxon>
        <taxon>Craniata</taxon>
        <taxon>Vertebrata</taxon>
        <taxon>Euteleostomi</taxon>
        <taxon>Lepidosauria</taxon>
        <taxon>Squamata</taxon>
        <taxon>Bifurcata</taxon>
        <taxon>Unidentata</taxon>
        <taxon>Episquamata</taxon>
        <taxon>Toxicofera</taxon>
        <taxon>Serpentes</taxon>
        <taxon>Colubroidea</taxon>
        <taxon>Elapidae</taxon>
        <taxon>Hydrophiinae</taxon>
        <taxon>Pseudonaja</taxon>
    </lineage>
</organism>
<dbReference type="OrthoDB" id="547680at2759"/>
<dbReference type="KEGG" id="ptex:113446662"/>
<keyword evidence="13" id="KW-1185">Reference proteome</keyword>
<dbReference type="AlphaFoldDB" id="A0A670YS52"/>
<dbReference type="SUPFAM" id="SSF49899">
    <property type="entry name" value="Concanavalin A-like lectins/glucanases"/>
    <property type="match status" value="1"/>
</dbReference>
<keyword evidence="3" id="KW-0964">Secreted</keyword>
<comment type="cofactor">
    <cofactor evidence="10">
        <name>Ca(2+)</name>
        <dbReference type="ChEBI" id="CHEBI:29108"/>
    </cofactor>
    <text evidence="10">Binds 2 calcium ions per subunit.</text>
</comment>
<gene>
    <name evidence="12" type="primary">LOC113446662</name>
</gene>
<evidence type="ECO:0000256" key="9">
    <source>
        <dbReference type="PROSITE-ProRule" id="PRU01172"/>
    </source>
</evidence>
<evidence type="ECO:0000256" key="2">
    <source>
        <dbReference type="ARBA" id="ARBA00022486"/>
    </source>
</evidence>
<dbReference type="InterPro" id="IPR030476">
    <property type="entry name" value="Pentaxin_CS"/>
</dbReference>
<dbReference type="InterPro" id="IPR001759">
    <property type="entry name" value="PTX_dom"/>
</dbReference>
<feature type="domain" description="Pentraxin (PTX)" evidence="11">
    <location>
        <begin position="24"/>
        <end position="223"/>
    </location>
</feature>
<keyword evidence="2" id="KW-0011">Acute phase</keyword>
<comment type="caution">
    <text evidence="9">Lacks conserved residue(s) required for the propagation of feature annotation.</text>
</comment>
<accession>A0A670YS52</accession>
<comment type="subunit">
    <text evidence="10">Homopentamer. Pentaxin (or pentraxin) have a discoid arrangement of 5 non-covalently bound subunits.</text>
</comment>
<evidence type="ECO:0000256" key="1">
    <source>
        <dbReference type="ARBA" id="ARBA00004613"/>
    </source>
</evidence>
<dbReference type="SMART" id="SM00159">
    <property type="entry name" value="PTX"/>
    <property type="match status" value="1"/>
</dbReference>
<dbReference type="PANTHER" id="PTHR45869">
    <property type="entry name" value="C-REACTIVE PROTEIN-RELATED"/>
    <property type="match status" value="1"/>
</dbReference>
<keyword evidence="4 10" id="KW-0479">Metal-binding</keyword>